<keyword evidence="3" id="KW-0443">Lipid metabolism</keyword>
<dbReference type="Pfam" id="PF13091">
    <property type="entry name" value="PLDc_2"/>
    <property type="match status" value="1"/>
</dbReference>
<evidence type="ECO:0000313" key="14">
    <source>
        <dbReference type="Proteomes" id="UP000694580"/>
    </source>
</evidence>
<dbReference type="GO" id="GO:0005739">
    <property type="term" value="C:mitochondrion"/>
    <property type="evidence" value="ECO:0007669"/>
    <property type="project" value="TreeGrafter"/>
</dbReference>
<organism evidence="13 14">
    <name type="scientific">Denticeps clupeoides</name>
    <name type="common">denticle herring</name>
    <dbReference type="NCBI Taxonomy" id="299321"/>
    <lineage>
        <taxon>Eukaryota</taxon>
        <taxon>Metazoa</taxon>
        <taxon>Chordata</taxon>
        <taxon>Craniata</taxon>
        <taxon>Vertebrata</taxon>
        <taxon>Euteleostomi</taxon>
        <taxon>Actinopterygii</taxon>
        <taxon>Neopterygii</taxon>
        <taxon>Teleostei</taxon>
        <taxon>Clupei</taxon>
        <taxon>Clupeiformes</taxon>
        <taxon>Denticipitoidei</taxon>
        <taxon>Denticipitidae</taxon>
        <taxon>Denticeps</taxon>
    </lineage>
</organism>
<dbReference type="Ensembl" id="ENSDCDT00010002580.1">
    <property type="protein sequence ID" value="ENSDCDP00010002481.1"/>
    <property type="gene ID" value="ENSDCDG00010001209.1"/>
</dbReference>
<evidence type="ECO:0000256" key="10">
    <source>
        <dbReference type="ARBA" id="ARBA00043167"/>
    </source>
</evidence>
<evidence type="ECO:0000256" key="7">
    <source>
        <dbReference type="ARBA" id="ARBA00041680"/>
    </source>
</evidence>
<dbReference type="InterPro" id="IPR051406">
    <property type="entry name" value="PLD_domain"/>
</dbReference>
<dbReference type="RefSeq" id="XP_028828337.1">
    <property type="nucleotide sequence ID" value="XM_028972504.1"/>
</dbReference>
<dbReference type="CDD" id="cd09171">
    <property type="entry name" value="PLDc_vPLD6_like"/>
    <property type="match status" value="1"/>
</dbReference>
<proteinExistence type="inferred from homology"/>
<evidence type="ECO:0000256" key="3">
    <source>
        <dbReference type="ARBA" id="ARBA00023098"/>
    </source>
</evidence>
<dbReference type="Gene3D" id="3.30.870.10">
    <property type="entry name" value="Endonuclease Chain A"/>
    <property type="match status" value="1"/>
</dbReference>
<evidence type="ECO:0000256" key="9">
    <source>
        <dbReference type="ARBA" id="ARBA00043135"/>
    </source>
</evidence>
<accession>A0AAY4A5N1</accession>
<reference evidence="13" key="2">
    <citation type="submission" date="2025-08" db="UniProtKB">
        <authorList>
            <consortium name="Ensembl"/>
        </authorList>
    </citation>
    <scope>IDENTIFICATION</scope>
</reference>
<evidence type="ECO:0000256" key="5">
    <source>
        <dbReference type="ARBA" id="ARBA00038012"/>
    </source>
</evidence>
<protein>
    <recommendedName>
        <fullName evidence="6">Mitochondrial cardiolipin hydrolase</fullName>
    </recommendedName>
    <alternativeName>
        <fullName evidence="8">Choline phosphatase 6</fullName>
    </alternativeName>
    <alternativeName>
        <fullName evidence="10">Mitochondrial phospholipase</fullName>
    </alternativeName>
    <alternativeName>
        <fullName evidence="9">Phosphatidylcholine-hydrolyzing phospholipase D6</fullName>
    </alternativeName>
    <alternativeName>
        <fullName evidence="7">Phospholipase D6</fullName>
    </alternativeName>
</protein>
<dbReference type="PANTHER" id="PTHR43856:SF1">
    <property type="entry name" value="MITOCHONDRIAL CARDIOLIPIN HYDROLASE"/>
    <property type="match status" value="1"/>
</dbReference>
<name>A0AAY4A5N1_9TELE</name>
<comment type="similarity">
    <text evidence="5">Belongs to the phospholipase D family. MitoPLD/Zucchini subfamily.</text>
</comment>
<keyword evidence="2" id="KW-0442">Lipid degradation</keyword>
<dbReference type="SUPFAM" id="SSF56024">
    <property type="entry name" value="Phospholipase D/nuclease"/>
    <property type="match status" value="1"/>
</dbReference>
<dbReference type="GeneID" id="114785862"/>
<dbReference type="GO" id="GO:0016042">
    <property type="term" value="P:lipid catabolic process"/>
    <property type="evidence" value="ECO:0007669"/>
    <property type="project" value="UniProtKB-KW"/>
</dbReference>
<evidence type="ECO:0000256" key="11">
    <source>
        <dbReference type="ARBA" id="ARBA00048101"/>
    </source>
</evidence>
<dbReference type="GO" id="GO:0051321">
    <property type="term" value="P:meiotic cell cycle"/>
    <property type="evidence" value="ECO:0007669"/>
    <property type="project" value="UniProtKB-KW"/>
</dbReference>
<dbReference type="InterPro" id="IPR025202">
    <property type="entry name" value="PLD-like_dom"/>
</dbReference>
<dbReference type="GeneTree" id="ENSGT00390000004368"/>
<dbReference type="GO" id="GO:0034587">
    <property type="term" value="P:piRNA processing"/>
    <property type="evidence" value="ECO:0007669"/>
    <property type="project" value="TreeGrafter"/>
</dbReference>
<evidence type="ECO:0000256" key="8">
    <source>
        <dbReference type="ARBA" id="ARBA00042226"/>
    </source>
</evidence>
<dbReference type="GO" id="GO:0016891">
    <property type="term" value="F:RNA endonuclease activity producing 5'-phosphomonoesters, hydrolytic mechanism"/>
    <property type="evidence" value="ECO:0007669"/>
    <property type="project" value="TreeGrafter"/>
</dbReference>
<dbReference type="Proteomes" id="UP000694580">
    <property type="component" value="Chromosome 3"/>
</dbReference>
<evidence type="ECO:0000256" key="6">
    <source>
        <dbReference type="ARBA" id="ARBA00040549"/>
    </source>
</evidence>
<evidence type="ECO:0000313" key="13">
    <source>
        <dbReference type="Ensembl" id="ENSDCDP00010002481.1"/>
    </source>
</evidence>
<evidence type="ECO:0000256" key="2">
    <source>
        <dbReference type="ARBA" id="ARBA00022963"/>
    </source>
</evidence>
<evidence type="ECO:0000259" key="12">
    <source>
        <dbReference type="PROSITE" id="PS50035"/>
    </source>
</evidence>
<keyword evidence="14" id="KW-1185">Reference proteome</keyword>
<evidence type="ECO:0000256" key="4">
    <source>
        <dbReference type="ARBA" id="ARBA00023254"/>
    </source>
</evidence>
<keyword evidence="4" id="KW-0469">Meiosis</keyword>
<sequence length="219" mass="24132">MVKSAPAVLWMLGVAGVALTLTAEVLLRLCRGSTGRLREVLFFPCPAACVERLFAAGRSPCPCPLPHGVETSFSRLLSHLLSARVSVDVCMFAFAHPQLRRALLLLRGRGLAVRVLCDRDYVKVNGSQIGLLRKQGVCVRHDVSAVVHMHHKFAVLDGRTLLTGSLNWTTNAVQNNAENVLVTDEPALVRPYRREFQRLWDAADPDRKCPQQPGPEPPV</sequence>
<dbReference type="AlphaFoldDB" id="A0AAY4A5N1"/>
<comment type="catalytic activity">
    <reaction evidence="11">
        <text>a cardiolipin + H2O = a 1,2-diacyl-sn-glycero-3-phospho-(1'-sn-glycerol) + a 1,2-diacyl-sn-glycero-3-phosphate + H(+)</text>
        <dbReference type="Rhea" id="RHEA:44884"/>
        <dbReference type="ChEBI" id="CHEBI:15377"/>
        <dbReference type="ChEBI" id="CHEBI:15378"/>
        <dbReference type="ChEBI" id="CHEBI:58608"/>
        <dbReference type="ChEBI" id="CHEBI:62237"/>
        <dbReference type="ChEBI" id="CHEBI:64716"/>
    </reaction>
    <physiologicalReaction direction="left-to-right" evidence="11">
        <dbReference type="Rhea" id="RHEA:44885"/>
    </physiologicalReaction>
</comment>
<dbReference type="InterPro" id="IPR001736">
    <property type="entry name" value="PLipase_D/transphosphatidylase"/>
</dbReference>
<gene>
    <name evidence="13" type="primary">PLD6</name>
</gene>
<dbReference type="PANTHER" id="PTHR43856">
    <property type="entry name" value="CARDIOLIPIN HYDROLASE"/>
    <property type="match status" value="1"/>
</dbReference>
<evidence type="ECO:0000256" key="1">
    <source>
        <dbReference type="ARBA" id="ARBA00022801"/>
    </source>
</evidence>
<keyword evidence="1" id="KW-0378">Hydrolase</keyword>
<reference evidence="13 14" key="1">
    <citation type="submission" date="2020-06" db="EMBL/GenBank/DDBJ databases">
        <authorList>
            <consortium name="Wellcome Sanger Institute Data Sharing"/>
        </authorList>
    </citation>
    <scope>NUCLEOTIDE SEQUENCE [LARGE SCALE GENOMIC DNA]</scope>
</reference>
<dbReference type="PROSITE" id="PS50035">
    <property type="entry name" value="PLD"/>
    <property type="match status" value="1"/>
</dbReference>
<reference evidence="13" key="3">
    <citation type="submission" date="2025-09" db="UniProtKB">
        <authorList>
            <consortium name="Ensembl"/>
        </authorList>
    </citation>
    <scope>IDENTIFICATION</scope>
</reference>
<feature type="domain" description="PLD phosphodiesterase" evidence="12">
    <location>
        <begin position="145"/>
        <end position="172"/>
    </location>
</feature>